<dbReference type="PANTHER" id="PTHR34219">
    <property type="entry name" value="IRON-REGULATED INNER MEMBRANE PROTEIN-RELATED"/>
    <property type="match status" value="1"/>
</dbReference>
<sequence length="459" mass="49453">MSTDVPARTGPPGLFRAFWRWHFYASFLVIPVFALLAVTGLIYLFRFQLEPVLHHDLMRASAPAGEQYQQPLSAQLAAAQKAHPSASFSLVREGRGANDTNAFSFTNPDGSTTDVYVDPWRSKVLGTLDPDTTVSGYAVRLHGDLMAGRWGDGLIEVAACWAIVMALTGYALFFSGRKARLRRMARAAKGAATRHRHGLIGAVTGIGLLAMVVTGLPWTGFWGAKVQELATSHGSSLWSTDPGATSEPASRLDESLPHSHAVEVPWAQQDGQVPSSGPERRSVADVDTAVVVAEKQGLAHPFSIVLPSETRGVYSVMGDAFGDPTKERTVHVDRYSGQVRASYGFADYPAAAQVVSQGIGVHEGRSFGVPNMIASAAFCVLVLALCVTGPVMWWRRRPSRSLGAPRGRLPVRSTWWLSAGLVVLGVLLPLFGATLLAVLLLDQLVIRRFAAPGRWFSTG</sequence>
<feature type="region of interest" description="Disordered" evidence="1">
    <location>
        <begin position="235"/>
        <end position="255"/>
    </location>
</feature>
<dbReference type="RefSeq" id="WP_123234617.1">
    <property type="nucleotide sequence ID" value="NZ_RJSG01000002.1"/>
</dbReference>
<dbReference type="AlphaFoldDB" id="A0A3N0DWZ0"/>
<keyword evidence="2" id="KW-0472">Membrane</keyword>
<dbReference type="PANTHER" id="PTHR34219:SF1">
    <property type="entry name" value="PEPSY DOMAIN-CONTAINING PROTEIN"/>
    <property type="match status" value="1"/>
</dbReference>
<evidence type="ECO:0000256" key="1">
    <source>
        <dbReference type="SAM" id="MobiDB-lite"/>
    </source>
</evidence>
<dbReference type="EMBL" id="RJSG01000002">
    <property type="protein sequence ID" value="RNL80115.1"/>
    <property type="molecule type" value="Genomic_DNA"/>
</dbReference>
<organism evidence="3 4">
    <name type="scientific">Nocardioides marmorisolisilvae</name>
    <dbReference type="NCBI Taxonomy" id="1542737"/>
    <lineage>
        <taxon>Bacteria</taxon>
        <taxon>Bacillati</taxon>
        <taxon>Actinomycetota</taxon>
        <taxon>Actinomycetes</taxon>
        <taxon>Propionibacteriales</taxon>
        <taxon>Nocardioidaceae</taxon>
        <taxon>Nocardioides</taxon>
    </lineage>
</organism>
<keyword evidence="2" id="KW-1133">Transmembrane helix</keyword>
<keyword evidence="2" id="KW-0812">Transmembrane</keyword>
<feature type="transmembrane region" description="Helical" evidence="2">
    <location>
        <begin position="21"/>
        <end position="45"/>
    </location>
</feature>
<gene>
    <name evidence="3" type="ORF">EFL95_14490</name>
</gene>
<evidence type="ECO:0000313" key="4">
    <source>
        <dbReference type="Proteomes" id="UP000277094"/>
    </source>
</evidence>
<feature type="transmembrane region" description="Helical" evidence="2">
    <location>
        <begin position="154"/>
        <end position="176"/>
    </location>
</feature>
<name>A0A3N0DWZ0_9ACTN</name>
<keyword evidence="4" id="KW-1185">Reference proteome</keyword>
<proteinExistence type="predicted"/>
<comment type="caution">
    <text evidence="3">The sequence shown here is derived from an EMBL/GenBank/DDBJ whole genome shotgun (WGS) entry which is preliminary data.</text>
</comment>
<feature type="transmembrane region" description="Helical" evidence="2">
    <location>
        <begin position="415"/>
        <end position="441"/>
    </location>
</feature>
<dbReference type="Pfam" id="PF03929">
    <property type="entry name" value="PepSY_TM"/>
    <property type="match status" value="1"/>
</dbReference>
<dbReference type="Proteomes" id="UP000277094">
    <property type="component" value="Unassembled WGS sequence"/>
</dbReference>
<accession>A0A3N0DWZ0</accession>
<reference evidence="3 4" key="1">
    <citation type="submission" date="2018-11" db="EMBL/GenBank/DDBJ databases">
        <authorList>
            <person name="Li F."/>
        </authorList>
    </citation>
    <scope>NUCLEOTIDE SEQUENCE [LARGE SCALE GENOMIC DNA]</scope>
    <source>
        <strain evidence="3 4">KIS18-7</strain>
    </source>
</reference>
<evidence type="ECO:0000256" key="2">
    <source>
        <dbReference type="SAM" id="Phobius"/>
    </source>
</evidence>
<protein>
    <submittedName>
        <fullName evidence="3">PepSY domain-containing protein</fullName>
    </submittedName>
</protein>
<feature type="transmembrane region" description="Helical" evidence="2">
    <location>
        <begin position="372"/>
        <end position="394"/>
    </location>
</feature>
<feature type="transmembrane region" description="Helical" evidence="2">
    <location>
        <begin position="197"/>
        <end position="218"/>
    </location>
</feature>
<dbReference type="InterPro" id="IPR005625">
    <property type="entry name" value="PepSY-ass_TM"/>
</dbReference>
<dbReference type="OrthoDB" id="9791166at2"/>
<evidence type="ECO:0000313" key="3">
    <source>
        <dbReference type="EMBL" id="RNL80115.1"/>
    </source>
</evidence>